<dbReference type="AlphaFoldDB" id="A0A917TMY2"/>
<dbReference type="Proteomes" id="UP000608890">
    <property type="component" value="Unassembled WGS sequence"/>
</dbReference>
<comment type="caution">
    <text evidence="2">The sequence shown here is derived from an EMBL/GenBank/DDBJ whole genome shotgun (WGS) entry which is preliminary data.</text>
</comment>
<dbReference type="RefSeq" id="WP_189040999.1">
    <property type="nucleotide sequence ID" value="NZ_BMNB01000003.1"/>
</dbReference>
<sequence>MNVTRLADDTTLVESLRLAVPLHLADLLARPAADRDVTARWWAADAARAVGERGDLLQFVDANRNGAKRTRVANTFDQMARGLAALVVMHEPGVDVAGLHWCLRDKCDRCRPARPQPAVTLADINAQLEALDDDYRRLAGLPPYTPPPVEPSPPTPLPAPRRPVTVVNLPEVA</sequence>
<evidence type="ECO:0000313" key="2">
    <source>
        <dbReference type="EMBL" id="GGM26847.1"/>
    </source>
</evidence>
<protein>
    <submittedName>
        <fullName evidence="2">Uncharacterized protein</fullName>
    </submittedName>
</protein>
<name>A0A917TMY2_9ACTN</name>
<feature type="compositionally biased region" description="Pro residues" evidence="1">
    <location>
        <begin position="143"/>
        <end position="161"/>
    </location>
</feature>
<evidence type="ECO:0000313" key="3">
    <source>
        <dbReference type="Proteomes" id="UP000608890"/>
    </source>
</evidence>
<accession>A0A917TMY2</accession>
<organism evidence="2 3">
    <name type="scientific">Micromonospora sonchi</name>
    <dbReference type="NCBI Taxonomy" id="1763543"/>
    <lineage>
        <taxon>Bacteria</taxon>
        <taxon>Bacillati</taxon>
        <taxon>Actinomycetota</taxon>
        <taxon>Actinomycetes</taxon>
        <taxon>Micromonosporales</taxon>
        <taxon>Micromonosporaceae</taxon>
        <taxon>Micromonospora</taxon>
    </lineage>
</organism>
<feature type="region of interest" description="Disordered" evidence="1">
    <location>
        <begin position="137"/>
        <end position="164"/>
    </location>
</feature>
<proteinExistence type="predicted"/>
<reference evidence="2" key="1">
    <citation type="journal article" date="2014" name="Int. J. Syst. Evol. Microbiol.">
        <title>Complete genome sequence of Corynebacterium casei LMG S-19264T (=DSM 44701T), isolated from a smear-ripened cheese.</title>
        <authorList>
            <consortium name="US DOE Joint Genome Institute (JGI-PGF)"/>
            <person name="Walter F."/>
            <person name="Albersmeier A."/>
            <person name="Kalinowski J."/>
            <person name="Ruckert C."/>
        </authorList>
    </citation>
    <scope>NUCLEOTIDE SEQUENCE</scope>
    <source>
        <strain evidence="2">CGMCC 4.7312</strain>
    </source>
</reference>
<evidence type="ECO:0000256" key="1">
    <source>
        <dbReference type="SAM" id="MobiDB-lite"/>
    </source>
</evidence>
<gene>
    <name evidence="2" type="ORF">GCM10011608_09520</name>
</gene>
<dbReference type="EMBL" id="BMNB01000003">
    <property type="protein sequence ID" value="GGM26847.1"/>
    <property type="molecule type" value="Genomic_DNA"/>
</dbReference>
<keyword evidence="3" id="KW-1185">Reference proteome</keyword>
<reference evidence="2" key="2">
    <citation type="submission" date="2020-09" db="EMBL/GenBank/DDBJ databases">
        <authorList>
            <person name="Sun Q."/>
            <person name="Zhou Y."/>
        </authorList>
    </citation>
    <scope>NUCLEOTIDE SEQUENCE</scope>
    <source>
        <strain evidence="2">CGMCC 4.7312</strain>
    </source>
</reference>